<comment type="caution">
    <text evidence="2">The sequence shown here is derived from an EMBL/GenBank/DDBJ whole genome shotgun (WGS) entry which is preliminary data.</text>
</comment>
<evidence type="ECO:0000313" key="2">
    <source>
        <dbReference type="EMBL" id="KAK6169741.1"/>
    </source>
</evidence>
<dbReference type="PANTHER" id="PTHR46601">
    <property type="entry name" value="ULP_PROTEASE DOMAIN-CONTAINING PROTEIN"/>
    <property type="match status" value="1"/>
</dbReference>
<protein>
    <submittedName>
        <fullName evidence="2">Uncharacterized protein</fullName>
    </submittedName>
</protein>
<gene>
    <name evidence="2" type="ORF">SNE40_020732</name>
</gene>
<keyword evidence="3" id="KW-1185">Reference proteome</keyword>
<keyword evidence="1" id="KW-0175">Coiled coil</keyword>
<feature type="coiled-coil region" evidence="1">
    <location>
        <begin position="26"/>
        <end position="73"/>
    </location>
</feature>
<evidence type="ECO:0000313" key="3">
    <source>
        <dbReference type="Proteomes" id="UP001347796"/>
    </source>
</evidence>
<reference evidence="2 3" key="1">
    <citation type="submission" date="2024-01" db="EMBL/GenBank/DDBJ databases">
        <title>The genome of the rayed Mediterranean limpet Patella caerulea (Linnaeus, 1758).</title>
        <authorList>
            <person name="Anh-Thu Weber A."/>
            <person name="Halstead-Nussloch G."/>
        </authorList>
    </citation>
    <scope>NUCLEOTIDE SEQUENCE [LARGE SCALE GENOMIC DNA]</scope>
    <source>
        <strain evidence="2">AATW-2023a</strain>
        <tissue evidence="2">Whole specimen</tissue>
    </source>
</reference>
<dbReference type="AlphaFoldDB" id="A0AAN8J4W0"/>
<organism evidence="2 3">
    <name type="scientific">Patella caerulea</name>
    <name type="common">Rayed Mediterranean limpet</name>
    <dbReference type="NCBI Taxonomy" id="87958"/>
    <lineage>
        <taxon>Eukaryota</taxon>
        <taxon>Metazoa</taxon>
        <taxon>Spiralia</taxon>
        <taxon>Lophotrochozoa</taxon>
        <taxon>Mollusca</taxon>
        <taxon>Gastropoda</taxon>
        <taxon>Patellogastropoda</taxon>
        <taxon>Patelloidea</taxon>
        <taxon>Patellidae</taxon>
        <taxon>Patella</taxon>
    </lineage>
</organism>
<proteinExistence type="predicted"/>
<name>A0AAN8J4W0_PATCE</name>
<dbReference type="EMBL" id="JAZGQO010000015">
    <property type="protein sequence ID" value="KAK6169741.1"/>
    <property type="molecule type" value="Genomic_DNA"/>
</dbReference>
<sequence length="682" mass="78305">MPLTKAEKQRRYREKLKACGKYDEYKKKHLLQVKKSRSKLKEAENLLTESVKKSKIEEERKKNRKRVAKFRQKKKQEFESSNSHHAFLSLQAFQKATARARRALPTTPKRRTIVCRKLLEDSKKKAQPNVELSVLSNTSITCNKISESTKELVDKFYDRHDISRQAPGRKDAVIIRNDDGSKTKVQIRHLLSSVKETHALFKKEFPSEKIGKSKFAALRPPHVYLSSKIPHNVCMCKYHENFILAVEVLHRVINFPLYSYELPETLICNPSSRSCWLNTCTTCKDAAIFKKTYPVENIENQELIKWTHWTEQNGRMLKVSEESLTTEFIAYFCDILPPFLEHCFYKREQARAYNLQHNDVLNFDETKALLQVDFSENYTCASQDEIQSAHWHQGQVSIFTYALWHSAQLHSGAIVSDNLNHSKDTIIAYLDNIFESLPATIKSVSIWSDGPRSQFKNRFICAALKRLQEEHHISIYWNYFATSHGKGPVDGIGGAVKRHVWQQVLSRKAVVINASTFTKAAHGMQNVTVTELTSDDIQRRNKRLNLESIFVEATVVSGIAAMHHIKFDQQLGLCTFTITKDDNFQVSSSSASTSSSATSSSNNIEIGDWYVVNYDGLFFPGEVIAYGDQGDYQVSVMEPAGANWKWPQPLDVIFYRRENIVKKIDKPEVANSRGHFKFPVCF</sequence>
<dbReference type="Proteomes" id="UP001347796">
    <property type="component" value="Unassembled WGS sequence"/>
</dbReference>
<accession>A0AAN8J4W0</accession>
<dbReference type="PANTHER" id="PTHR46601:SF2">
    <property type="entry name" value="UBIQUITIN-LIKE PROTEASE FAMILY PROFILE DOMAIN-CONTAINING PROTEIN"/>
    <property type="match status" value="1"/>
</dbReference>
<evidence type="ECO:0000256" key="1">
    <source>
        <dbReference type="SAM" id="Coils"/>
    </source>
</evidence>